<sequence length="682" mass="73692">MAPRSKIPYNPADLGASNTLLPEEVFGHVDLATLADIHKFLRESELQDDIELAAWVQENYLNGHIEDHSTAIIRTAQGFGQLDRAFRRVRSLTNKAQEKWPFFDRNFKQMSTTTVRNNARGEAAPGIMYSIESTKENQKAVGQQHTSVSNGLDTPKPSPVPQLQVPFGTAKPSRFQTHKSQFPSPARRTRVSSSSALQPKPTQVPEPDQKFQQQEIASPQELPNQAGISSEPSGQAMNQPEALQAEDSQPNAPRVEETPDADSVVGRESPLSSPPIVFEPHDSGVVLGKEQEADTVRDAGHGKVRGPDGRYLPSNEVLPVTKKVVKTKKPKKGGRKPGLKTAEKDVPLIPKAVSEESGVEATEESISTDIQCSPSMAPTGKTEGNDEIGVFQGIDTVTSPDLKNEEQQMETETTFDTGVSAAYLLAAEADAVPSNLDRLPPSSRKAVKRKSEPTAPSSARKRGKYGGIVGRPRRTDQPKISQKEPVTEVQPVPQMQTRRNTRHSAAANLGCTGPTTTTPTLKANIELPVQTDDVVMGGVEGDMHATPGHEEPKPGASEVPTHSPAPSPRPSPEVDILNAALMATYSPARQKSISSSAPLAPAPTPDPAVANEKETAHVPGHVELIARITTGNGTMELPISEDQIDGDEVKMIRKYAEWNAAESAVPVPYAQFRKIFSFAKEP</sequence>
<protein>
    <submittedName>
        <fullName evidence="2">Uncharacterized protein</fullName>
    </submittedName>
</protein>
<feature type="compositionally biased region" description="Basic and acidic residues" evidence="1">
    <location>
        <begin position="541"/>
        <end position="553"/>
    </location>
</feature>
<feature type="compositionally biased region" description="Polar residues" evidence="1">
    <location>
        <begin position="364"/>
        <end position="376"/>
    </location>
</feature>
<feature type="compositionally biased region" description="Basic and acidic residues" evidence="1">
    <location>
        <begin position="289"/>
        <end position="308"/>
    </location>
</feature>
<proteinExistence type="predicted"/>
<feature type="compositionally biased region" description="Polar residues" evidence="1">
    <location>
        <begin position="174"/>
        <end position="183"/>
    </location>
</feature>
<feature type="compositionally biased region" description="Polar residues" evidence="1">
    <location>
        <begin position="210"/>
        <end position="238"/>
    </location>
</feature>
<feature type="region of interest" description="Disordered" evidence="1">
    <location>
        <begin position="396"/>
        <end position="415"/>
    </location>
</feature>
<feature type="compositionally biased region" description="Basic and acidic residues" evidence="1">
    <location>
        <begin position="473"/>
        <end position="486"/>
    </location>
</feature>
<feature type="region of interest" description="Disordered" evidence="1">
    <location>
        <begin position="430"/>
        <end position="520"/>
    </location>
</feature>
<gene>
    <name evidence="2" type="ORF">PTTW11_08196</name>
</gene>
<feature type="compositionally biased region" description="Polar residues" evidence="1">
    <location>
        <begin position="191"/>
        <end position="201"/>
    </location>
</feature>
<evidence type="ECO:0000256" key="1">
    <source>
        <dbReference type="SAM" id="MobiDB-lite"/>
    </source>
</evidence>
<name>A0A6S6W7G7_9PLEO</name>
<evidence type="ECO:0000313" key="2">
    <source>
        <dbReference type="EMBL" id="CAE7195708.1"/>
    </source>
</evidence>
<feature type="compositionally biased region" description="Polar residues" evidence="1">
    <location>
        <begin position="140"/>
        <end position="152"/>
    </location>
</feature>
<feature type="region of interest" description="Disordered" evidence="1">
    <location>
        <begin position="539"/>
        <end position="573"/>
    </location>
</feature>
<dbReference type="AlphaFoldDB" id="A0A6S6W7G7"/>
<feature type="region of interest" description="Disordered" evidence="1">
    <location>
        <begin position="135"/>
        <end position="387"/>
    </location>
</feature>
<accession>A0A6S6W7G7</accession>
<reference evidence="2" key="1">
    <citation type="submission" date="2021-02" db="EMBL/GenBank/DDBJ databases">
        <authorList>
            <person name="Syme A R."/>
            <person name="Syme A R."/>
            <person name="Moolhuijzen P."/>
        </authorList>
    </citation>
    <scope>NUCLEOTIDE SEQUENCE</scope>
    <source>
        <strain evidence="2">W1-1</strain>
    </source>
</reference>
<feature type="compositionally biased region" description="Basic residues" evidence="1">
    <location>
        <begin position="323"/>
        <end position="338"/>
    </location>
</feature>
<dbReference type="EMBL" id="HG992983">
    <property type="protein sequence ID" value="CAE7195708.1"/>
    <property type="molecule type" value="Genomic_DNA"/>
</dbReference>
<organism evidence="2 3">
    <name type="scientific">Pyrenophora teres f. teres</name>
    <dbReference type="NCBI Taxonomy" id="97479"/>
    <lineage>
        <taxon>Eukaryota</taxon>
        <taxon>Fungi</taxon>
        <taxon>Dikarya</taxon>
        <taxon>Ascomycota</taxon>
        <taxon>Pezizomycotina</taxon>
        <taxon>Dothideomycetes</taxon>
        <taxon>Pleosporomycetidae</taxon>
        <taxon>Pleosporales</taxon>
        <taxon>Pleosporineae</taxon>
        <taxon>Pleosporaceae</taxon>
        <taxon>Pyrenophora</taxon>
    </lineage>
</organism>
<dbReference type="Proteomes" id="UP000472372">
    <property type="component" value="Chromosome 7"/>
</dbReference>
<evidence type="ECO:0000313" key="3">
    <source>
        <dbReference type="Proteomes" id="UP000472372"/>
    </source>
</evidence>